<feature type="domain" description="Pyrroline-5-carboxylate reductase catalytic N-terminal" evidence="7">
    <location>
        <begin position="3"/>
        <end position="85"/>
    </location>
</feature>
<evidence type="ECO:0000313" key="10">
    <source>
        <dbReference type="EMBL" id="SCB91738.1"/>
    </source>
</evidence>
<gene>
    <name evidence="5" type="primary">proC</name>
    <name evidence="10" type="ORF">GA0061075_10671</name>
    <name evidence="9" type="ORF">HF960_04575</name>
</gene>
<feature type="binding site" evidence="6">
    <location>
        <begin position="7"/>
        <end position="12"/>
    </location>
    <ligand>
        <name>NADP(+)</name>
        <dbReference type="ChEBI" id="CHEBI:58349"/>
    </ligand>
</feature>
<dbReference type="Pfam" id="PF03807">
    <property type="entry name" value="F420_oxidored"/>
    <property type="match status" value="1"/>
</dbReference>
<sequence length="263" mass="27388">MLTIGFIGSGNMAQAMIQGWSGNPEVQLTVYSPNSGKRVAKELGITAEDSAMAVWLKSDLVVLATPADQLAATAKMLQPAILMKPSVIVASVLGGISLAQLHQALGEQLIITRALPNVNVGVKYGYTALAFDKDTNPDIKGAVAALFLEFGRTDELAEEKFGAASAVAGSGPAFVAAFTEALKQAALKNGLTEEIAARLAEQTVAGTARHMIEAKKTPLTLANEVMTPGGSTAAGYDVLQKGNLNQLVLDTITATMAKNAEFE</sequence>
<dbReference type="GO" id="GO:0055129">
    <property type="term" value="P:L-proline biosynthetic process"/>
    <property type="evidence" value="ECO:0007669"/>
    <property type="project" value="UniProtKB-UniRule"/>
</dbReference>
<dbReference type="EMBL" id="FMAW01000006">
    <property type="protein sequence ID" value="SCB91738.1"/>
    <property type="molecule type" value="Genomic_DNA"/>
</dbReference>
<keyword evidence="5" id="KW-0028">Amino-acid biosynthesis</keyword>
<evidence type="ECO:0000313" key="9">
    <source>
        <dbReference type="EMBL" id="NKY66945.1"/>
    </source>
</evidence>
<dbReference type="PANTHER" id="PTHR11645">
    <property type="entry name" value="PYRROLINE-5-CARBOXYLATE REDUCTASE"/>
    <property type="match status" value="1"/>
</dbReference>
<dbReference type="SUPFAM" id="SSF48179">
    <property type="entry name" value="6-phosphogluconate dehydrogenase C-terminal domain-like"/>
    <property type="match status" value="1"/>
</dbReference>
<dbReference type="PIRSF" id="PIRSF000193">
    <property type="entry name" value="Pyrrol-5-carb_rd"/>
    <property type="match status" value="1"/>
</dbReference>
<comment type="catalytic activity">
    <reaction evidence="5">
        <text>L-proline + NAD(+) = (S)-1-pyrroline-5-carboxylate + NADH + 2 H(+)</text>
        <dbReference type="Rhea" id="RHEA:14105"/>
        <dbReference type="ChEBI" id="CHEBI:15378"/>
        <dbReference type="ChEBI" id="CHEBI:17388"/>
        <dbReference type="ChEBI" id="CHEBI:57540"/>
        <dbReference type="ChEBI" id="CHEBI:57945"/>
        <dbReference type="ChEBI" id="CHEBI:60039"/>
        <dbReference type="EC" id="1.5.1.2"/>
    </reaction>
</comment>
<dbReference type="Pfam" id="PF14748">
    <property type="entry name" value="P5CR_dimer"/>
    <property type="match status" value="1"/>
</dbReference>
<proteinExistence type="inferred from homology"/>
<dbReference type="RefSeq" id="WP_074427302.1">
    <property type="nucleotide sequence ID" value="NZ_BJEG01000004.1"/>
</dbReference>
<evidence type="ECO:0000259" key="7">
    <source>
        <dbReference type="Pfam" id="PF03807"/>
    </source>
</evidence>
<evidence type="ECO:0000256" key="1">
    <source>
        <dbReference type="ARBA" id="ARBA00005525"/>
    </source>
</evidence>
<dbReference type="SUPFAM" id="SSF51735">
    <property type="entry name" value="NAD(P)-binding Rossmann-fold domains"/>
    <property type="match status" value="1"/>
</dbReference>
<comment type="pathway">
    <text evidence="5">Amino-acid biosynthesis; L-proline biosynthesis; L-proline from L-glutamate 5-semialdehyde: step 1/1.</text>
</comment>
<keyword evidence="4 5" id="KW-0560">Oxidoreductase</keyword>
<reference evidence="9 12" key="2">
    <citation type="submission" date="2020-04" db="EMBL/GenBank/DDBJ databases">
        <title>MicrobeNet Type strains.</title>
        <authorList>
            <person name="Nicholson A.C."/>
        </authorList>
    </citation>
    <scope>NUCLEOTIDE SEQUENCE [LARGE SCALE GENOMIC DNA]</scope>
    <source>
        <strain evidence="9 12">CCUG 33494</strain>
    </source>
</reference>
<comment type="subcellular location">
    <subcellularLocation>
        <location evidence="5">Cytoplasm</location>
    </subcellularLocation>
</comment>
<dbReference type="Proteomes" id="UP000585749">
    <property type="component" value="Unassembled WGS sequence"/>
</dbReference>
<dbReference type="GO" id="GO:0005737">
    <property type="term" value="C:cytoplasm"/>
    <property type="evidence" value="ECO:0007669"/>
    <property type="project" value="UniProtKB-SubCell"/>
</dbReference>
<dbReference type="InterPro" id="IPR008927">
    <property type="entry name" value="6-PGluconate_DH-like_C_sf"/>
</dbReference>
<comment type="similarity">
    <text evidence="1 5">Belongs to the pyrroline-5-carboxylate reductase family.</text>
</comment>
<keyword evidence="11" id="KW-1185">Reference proteome</keyword>
<comment type="caution">
    <text evidence="9">The sequence shown here is derived from an EMBL/GenBank/DDBJ whole genome shotgun (WGS) entry which is preliminary data.</text>
</comment>
<evidence type="ECO:0000313" key="12">
    <source>
        <dbReference type="Proteomes" id="UP000585749"/>
    </source>
</evidence>
<feature type="binding site" evidence="6">
    <location>
        <position position="32"/>
    </location>
    <ligand>
        <name>NADP(+)</name>
        <dbReference type="ChEBI" id="CHEBI:58349"/>
    </ligand>
</feature>
<dbReference type="Proteomes" id="UP000182448">
    <property type="component" value="Unassembled WGS sequence"/>
</dbReference>
<comment type="function">
    <text evidence="5">Catalyzes the reduction of 1-pyrroline-5-carboxylate (PCA) to L-proline.</text>
</comment>
<organism evidence="9 12">
    <name type="scientific">Weissella hellenica</name>
    <dbReference type="NCBI Taxonomy" id="46256"/>
    <lineage>
        <taxon>Bacteria</taxon>
        <taxon>Bacillati</taxon>
        <taxon>Bacillota</taxon>
        <taxon>Bacilli</taxon>
        <taxon>Lactobacillales</taxon>
        <taxon>Lactobacillaceae</taxon>
        <taxon>Weissella</taxon>
    </lineage>
</organism>
<dbReference type="HAMAP" id="MF_01925">
    <property type="entry name" value="P5C_reductase"/>
    <property type="match status" value="1"/>
</dbReference>
<dbReference type="InterPro" id="IPR029036">
    <property type="entry name" value="P5CR_dimer"/>
</dbReference>
<reference evidence="10 11" key="1">
    <citation type="submission" date="2016-08" db="EMBL/GenBank/DDBJ databases">
        <authorList>
            <person name="Varghese N."/>
            <person name="Submissions Spin"/>
        </authorList>
    </citation>
    <scope>NUCLEOTIDE SEQUENCE [LARGE SCALE GENOMIC DNA]</scope>
    <source>
        <strain evidence="10 11">R-53116</strain>
    </source>
</reference>
<dbReference type="PANTHER" id="PTHR11645:SF0">
    <property type="entry name" value="PYRROLINE-5-CARBOXYLATE REDUCTASE 3"/>
    <property type="match status" value="1"/>
</dbReference>
<evidence type="ECO:0000256" key="6">
    <source>
        <dbReference type="PIRSR" id="PIRSR000193-1"/>
    </source>
</evidence>
<evidence type="ECO:0000256" key="4">
    <source>
        <dbReference type="ARBA" id="ARBA00023002"/>
    </source>
</evidence>
<evidence type="ECO:0000256" key="5">
    <source>
        <dbReference type="HAMAP-Rule" id="MF_01925"/>
    </source>
</evidence>
<keyword evidence="2 5" id="KW-0641">Proline biosynthesis</keyword>
<keyword evidence="3 5" id="KW-0521">NADP</keyword>
<comment type="catalytic activity">
    <reaction evidence="5">
        <text>L-proline + NADP(+) = (S)-1-pyrroline-5-carboxylate + NADPH + 2 H(+)</text>
        <dbReference type="Rhea" id="RHEA:14109"/>
        <dbReference type="ChEBI" id="CHEBI:15378"/>
        <dbReference type="ChEBI" id="CHEBI:17388"/>
        <dbReference type="ChEBI" id="CHEBI:57783"/>
        <dbReference type="ChEBI" id="CHEBI:58349"/>
        <dbReference type="ChEBI" id="CHEBI:60039"/>
        <dbReference type="EC" id="1.5.1.2"/>
    </reaction>
</comment>
<keyword evidence="5" id="KW-0963">Cytoplasm</keyword>
<evidence type="ECO:0000256" key="3">
    <source>
        <dbReference type="ARBA" id="ARBA00022857"/>
    </source>
</evidence>
<dbReference type="InterPro" id="IPR036291">
    <property type="entry name" value="NAD(P)-bd_dom_sf"/>
</dbReference>
<dbReference type="Gene3D" id="3.40.50.720">
    <property type="entry name" value="NAD(P)-binding Rossmann-like Domain"/>
    <property type="match status" value="1"/>
</dbReference>
<dbReference type="UniPathway" id="UPA00098">
    <property type="reaction ID" value="UER00361"/>
</dbReference>
<evidence type="ECO:0000256" key="2">
    <source>
        <dbReference type="ARBA" id="ARBA00022650"/>
    </source>
</evidence>
<name>A0A4Y4G257_WEIHE</name>
<dbReference type="AlphaFoldDB" id="A0A4Y4G257"/>
<evidence type="ECO:0000313" key="11">
    <source>
        <dbReference type="Proteomes" id="UP000182448"/>
    </source>
</evidence>
<dbReference type="EC" id="1.5.1.2" evidence="5"/>
<dbReference type="InterPro" id="IPR000304">
    <property type="entry name" value="Pyrroline-COOH_reductase"/>
</dbReference>
<protein>
    <recommendedName>
        <fullName evidence="5">Pyrroline-5-carboxylate reductase</fullName>
        <shortName evidence="5">P5C reductase</shortName>
        <shortName evidence="5">P5CR</shortName>
        <ecNumber evidence="5">1.5.1.2</ecNumber>
    </recommendedName>
    <alternativeName>
        <fullName evidence="5">PCA reductase</fullName>
    </alternativeName>
</protein>
<dbReference type="Gene3D" id="1.10.3730.10">
    <property type="entry name" value="ProC C-terminal domain-like"/>
    <property type="match status" value="1"/>
</dbReference>
<dbReference type="GO" id="GO:0004735">
    <property type="term" value="F:pyrroline-5-carboxylate reductase activity"/>
    <property type="evidence" value="ECO:0007669"/>
    <property type="project" value="UniProtKB-UniRule"/>
</dbReference>
<evidence type="ECO:0000259" key="8">
    <source>
        <dbReference type="Pfam" id="PF14748"/>
    </source>
</evidence>
<dbReference type="InterPro" id="IPR028939">
    <property type="entry name" value="P5C_Rdtase_cat_N"/>
</dbReference>
<dbReference type="EMBL" id="JAAXPM010000005">
    <property type="protein sequence ID" value="NKY66945.1"/>
    <property type="molecule type" value="Genomic_DNA"/>
</dbReference>
<feature type="domain" description="Pyrroline-5-carboxylate reductase dimerisation" evidence="8">
    <location>
        <begin position="158"/>
        <end position="261"/>
    </location>
</feature>
<accession>A0A4Y4G257</accession>
<dbReference type="OrthoDB" id="9805754at2"/>